<comment type="subcellular location">
    <subcellularLocation>
        <location evidence="1">Secreted</location>
    </subcellularLocation>
</comment>
<dbReference type="SUPFAM" id="SSF57501">
    <property type="entry name" value="Cystine-knot cytokines"/>
    <property type="match status" value="1"/>
</dbReference>
<dbReference type="InterPro" id="IPR001111">
    <property type="entry name" value="TGF-b_propeptide"/>
</dbReference>
<evidence type="ECO:0000256" key="5">
    <source>
        <dbReference type="ARBA" id="ARBA00022729"/>
    </source>
</evidence>
<evidence type="ECO:0000313" key="12">
    <source>
        <dbReference type="RefSeq" id="XP_034238379.1"/>
    </source>
</evidence>
<keyword evidence="4" id="KW-0165">Cleavage on pair of basic residues</keyword>
<feature type="region of interest" description="Disordered" evidence="9">
    <location>
        <begin position="358"/>
        <end position="394"/>
    </location>
</feature>
<dbReference type="PANTHER" id="PTHR11848:SF262">
    <property type="entry name" value="LD29161P"/>
    <property type="match status" value="1"/>
</dbReference>
<dbReference type="KEGG" id="tpal:117643549"/>
<keyword evidence="11" id="KW-1185">Reference proteome</keyword>
<dbReference type="InterPro" id="IPR029034">
    <property type="entry name" value="Cystine-knot_cytokine"/>
</dbReference>
<organism evidence="12">
    <name type="scientific">Thrips palmi</name>
    <name type="common">Melon thrips</name>
    <dbReference type="NCBI Taxonomy" id="161013"/>
    <lineage>
        <taxon>Eukaryota</taxon>
        <taxon>Metazoa</taxon>
        <taxon>Ecdysozoa</taxon>
        <taxon>Arthropoda</taxon>
        <taxon>Hexapoda</taxon>
        <taxon>Insecta</taxon>
        <taxon>Pterygota</taxon>
        <taxon>Neoptera</taxon>
        <taxon>Paraneoptera</taxon>
        <taxon>Thysanoptera</taxon>
        <taxon>Terebrantia</taxon>
        <taxon>Thripoidea</taxon>
        <taxon>Thripidae</taxon>
        <taxon>Thrips</taxon>
    </lineage>
</organism>
<keyword evidence="3" id="KW-0964">Secreted</keyword>
<dbReference type="InterPro" id="IPR001839">
    <property type="entry name" value="TGF-b_C"/>
</dbReference>
<feature type="compositionally biased region" description="Basic residues" evidence="9">
    <location>
        <begin position="358"/>
        <end position="369"/>
    </location>
</feature>
<evidence type="ECO:0000256" key="9">
    <source>
        <dbReference type="SAM" id="MobiDB-lite"/>
    </source>
</evidence>
<evidence type="ECO:0000256" key="2">
    <source>
        <dbReference type="ARBA" id="ARBA00006656"/>
    </source>
</evidence>
<dbReference type="Proteomes" id="UP000515158">
    <property type="component" value="Unplaced"/>
</dbReference>
<dbReference type="RefSeq" id="XP_034238379.1">
    <property type="nucleotide sequence ID" value="XM_034382488.1"/>
</dbReference>
<feature type="domain" description="TGF-beta family profile" evidence="10">
    <location>
        <begin position="495"/>
        <end position="605"/>
    </location>
</feature>
<protein>
    <submittedName>
        <fullName evidence="12">Growth/differentiation factor 8-like</fullName>
    </submittedName>
</protein>
<evidence type="ECO:0000259" key="10">
    <source>
        <dbReference type="PROSITE" id="PS51362"/>
    </source>
</evidence>
<dbReference type="FunFam" id="2.10.90.10:FF:000006">
    <property type="entry name" value="growth/differentiation factor 8"/>
    <property type="match status" value="1"/>
</dbReference>
<evidence type="ECO:0000256" key="3">
    <source>
        <dbReference type="ARBA" id="ARBA00022525"/>
    </source>
</evidence>
<evidence type="ECO:0000256" key="4">
    <source>
        <dbReference type="ARBA" id="ARBA00022685"/>
    </source>
</evidence>
<feature type="region of interest" description="Disordered" evidence="9">
    <location>
        <begin position="109"/>
        <end position="217"/>
    </location>
</feature>
<evidence type="ECO:0000256" key="8">
    <source>
        <dbReference type="RuleBase" id="RU000354"/>
    </source>
</evidence>
<name>A0A6P8ZL78_THRPL</name>
<dbReference type="SMART" id="SM00204">
    <property type="entry name" value="TGFB"/>
    <property type="match status" value="1"/>
</dbReference>
<feature type="compositionally biased region" description="Basic and acidic residues" evidence="9">
    <location>
        <begin position="45"/>
        <end position="59"/>
    </location>
</feature>
<evidence type="ECO:0000256" key="6">
    <source>
        <dbReference type="ARBA" id="ARBA00023030"/>
    </source>
</evidence>
<accession>A0A6P8ZL78</accession>
<dbReference type="CDD" id="cd13751">
    <property type="entry name" value="TGF_beta_GDF8_like"/>
    <property type="match status" value="1"/>
</dbReference>
<dbReference type="InParanoid" id="A0A6P8ZL78"/>
<evidence type="ECO:0000256" key="1">
    <source>
        <dbReference type="ARBA" id="ARBA00004613"/>
    </source>
</evidence>
<keyword evidence="6 8" id="KW-0339">Growth factor</keyword>
<evidence type="ECO:0000313" key="11">
    <source>
        <dbReference type="Proteomes" id="UP000515158"/>
    </source>
</evidence>
<comment type="similarity">
    <text evidence="2 8">Belongs to the TGF-beta family.</text>
</comment>
<proteinExistence type="inferred from homology"/>
<dbReference type="OrthoDB" id="5948587at2759"/>
<evidence type="ECO:0000256" key="7">
    <source>
        <dbReference type="ARBA" id="ARBA00023157"/>
    </source>
</evidence>
<keyword evidence="7" id="KW-1015">Disulfide bond</keyword>
<dbReference type="InterPro" id="IPR015615">
    <property type="entry name" value="TGF-beta-rel"/>
</dbReference>
<dbReference type="GO" id="GO:0005615">
    <property type="term" value="C:extracellular space"/>
    <property type="evidence" value="ECO:0007669"/>
    <property type="project" value="TreeGrafter"/>
</dbReference>
<dbReference type="GO" id="GO:0008083">
    <property type="term" value="F:growth factor activity"/>
    <property type="evidence" value="ECO:0007669"/>
    <property type="project" value="UniProtKB-KW"/>
</dbReference>
<feature type="compositionally biased region" description="Basic and acidic residues" evidence="9">
    <location>
        <begin position="163"/>
        <end position="185"/>
    </location>
</feature>
<dbReference type="Pfam" id="PF00019">
    <property type="entry name" value="TGF_beta"/>
    <property type="match status" value="1"/>
</dbReference>
<dbReference type="GO" id="GO:0005125">
    <property type="term" value="F:cytokine activity"/>
    <property type="evidence" value="ECO:0007669"/>
    <property type="project" value="TreeGrafter"/>
</dbReference>
<dbReference type="AlphaFoldDB" id="A0A6P8ZL78"/>
<feature type="region of interest" description="Disordered" evidence="9">
    <location>
        <begin position="32"/>
        <end position="61"/>
    </location>
</feature>
<sequence>MALTRACMCGHTARHTAVSKAVPRAVLGAVLSESPSASPTPAPHAHRDADPAFREDTRTARSARTTVRAVGAVPPPSRASRTWRRPSSWMAALLVVALVCTLPACSLAERAPTSRSATSTPSAVGKYPLDEDSTASTASALRAQGARRAQTRELDESLEQDAEPSRGRRPSSDLDDDAAKLLPDRRSHKGGRGARKQQRKRPRDDDMPPLGQSSVLGGCNMCQEREAIRNWSLAAIKEQILHKLNLQQPPNITGRRLPPYDQVAYDLLHQPPNLGGNGMLGDDPDAYRTEQFYEEDDDYHAKTERIIAFPQTHMNKVRHRAQDADVLHFRFSPKVMQSQVAKATLWLFVRGTGVHRHYHNRHHRHPHRDPHRDDAEEDEDSVEEEEEEVEEEVPPQVVVNVLRMRNREHVQFDVEATVKVARPEGEGVWVMVDINKMVEDWFRRPSHNLGLSVHAHLHGGLGSADGRPLIDTDADGDNLKMPFIEVYLKESPKRRSRRAVGLDCDENSEESRCCRYPLVVDFELFGWDFIIFPKKYEANYCSGECPFVYMQKYPHTALMHLANNKTGPCCAPRKMSPINMLYFDNDLNVVFGVLPGMVVERCGCF</sequence>
<dbReference type="PROSITE" id="PS51362">
    <property type="entry name" value="TGF_BETA_2"/>
    <property type="match status" value="1"/>
</dbReference>
<dbReference type="PANTHER" id="PTHR11848">
    <property type="entry name" value="TGF-BETA FAMILY"/>
    <property type="match status" value="1"/>
</dbReference>
<feature type="compositionally biased region" description="Basic residues" evidence="9">
    <location>
        <begin position="186"/>
        <end position="201"/>
    </location>
</feature>
<keyword evidence="5" id="KW-0732">Signal</keyword>
<dbReference type="InterPro" id="IPR017948">
    <property type="entry name" value="TGFb_CS"/>
</dbReference>
<gene>
    <name evidence="12" type="primary">LOC117643549</name>
</gene>
<dbReference type="GeneID" id="117643549"/>
<feature type="compositionally biased region" description="Acidic residues" evidence="9">
    <location>
        <begin position="375"/>
        <end position="393"/>
    </location>
</feature>
<dbReference type="Gene3D" id="2.10.90.10">
    <property type="entry name" value="Cystine-knot cytokines"/>
    <property type="match status" value="1"/>
</dbReference>
<dbReference type="Pfam" id="PF00688">
    <property type="entry name" value="TGFb_propeptide"/>
    <property type="match status" value="1"/>
</dbReference>
<dbReference type="Gene3D" id="2.60.120.970">
    <property type="match status" value="1"/>
</dbReference>
<dbReference type="PROSITE" id="PS00250">
    <property type="entry name" value="TGF_BETA_1"/>
    <property type="match status" value="1"/>
</dbReference>
<reference evidence="12" key="1">
    <citation type="submission" date="2025-08" db="UniProtKB">
        <authorList>
            <consortium name="RefSeq"/>
        </authorList>
    </citation>
    <scope>IDENTIFICATION</scope>
    <source>
        <tissue evidence="12">Total insect</tissue>
    </source>
</reference>
<feature type="compositionally biased region" description="Low complexity" evidence="9">
    <location>
        <begin position="110"/>
        <end position="123"/>
    </location>
</feature>